<dbReference type="AlphaFoldDB" id="X0VBJ3"/>
<organism evidence="1">
    <name type="scientific">marine sediment metagenome</name>
    <dbReference type="NCBI Taxonomy" id="412755"/>
    <lineage>
        <taxon>unclassified sequences</taxon>
        <taxon>metagenomes</taxon>
        <taxon>ecological metagenomes</taxon>
    </lineage>
</organism>
<accession>X0VBJ3</accession>
<proteinExistence type="predicted"/>
<feature type="non-terminal residue" evidence="1">
    <location>
        <position position="1"/>
    </location>
</feature>
<sequence>KGGEAVLNTVKRAGYELIKKGRMNKETLEAISRPLVSEEELRRRYNK</sequence>
<comment type="caution">
    <text evidence="1">The sequence shown here is derived from an EMBL/GenBank/DDBJ whole genome shotgun (WGS) entry which is preliminary data.</text>
</comment>
<dbReference type="EMBL" id="BARS01025830">
    <property type="protein sequence ID" value="GAG08692.1"/>
    <property type="molecule type" value="Genomic_DNA"/>
</dbReference>
<evidence type="ECO:0000313" key="1">
    <source>
        <dbReference type="EMBL" id="GAG08692.1"/>
    </source>
</evidence>
<name>X0VBJ3_9ZZZZ</name>
<protein>
    <submittedName>
        <fullName evidence="1">Uncharacterized protein</fullName>
    </submittedName>
</protein>
<reference evidence="1" key="1">
    <citation type="journal article" date="2014" name="Front. Microbiol.">
        <title>High frequency of phylogenetically diverse reductive dehalogenase-homologous genes in deep subseafloor sedimentary metagenomes.</title>
        <authorList>
            <person name="Kawai M."/>
            <person name="Futagami T."/>
            <person name="Toyoda A."/>
            <person name="Takaki Y."/>
            <person name="Nishi S."/>
            <person name="Hori S."/>
            <person name="Arai W."/>
            <person name="Tsubouchi T."/>
            <person name="Morono Y."/>
            <person name="Uchiyama I."/>
            <person name="Ito T."/>
            <person name="Fujiyama A."/>
            <person name="Inagaki F."/>
            <person name="Takami H."/>
        </authorList>
    </citation>
    <scope>NUCLEOTIDE SEQUENCE</scope>
    <source>
        <strain evidence="1">Expedition CK06-06</strain>
    </source>
</reference>
<gene>
    <name evidence="1" type="ORF">S01H1_40773</name>
</gene>